<dbReference type="InterPro" id="IPR013103">
    <property type="entry name" value="RVT_2"/>
</dbReference>
<feature type="domain" description="Reverse transcriptase Ty1/copia-type" evidence="2">
    <location>
        <begin position="5"/>
        <end position="91"/>
    </location>
</feature>
<sequence>STMEPKNVKEAMTDPAWIESIKTAIRNKSRLVVRGYPQEEGIDFKESFAPVTRVEAIRIFLAYAAHKSFTVFQMDVKTAFLHVKEGTIWIKASTTCMVYVDDIIFGSTHLRVLKKDRMESCDPIGTPMEIKDKLDLDQNGTPIDATKYHSMIGALMYLTSSRPDIVHATCLCARYQAKPTNKHLKEVKRIFRYLWGTINTGLWYTKDSGFKLTGFSDADYAGCKDTFKSTSDGVQFLGEKLDQTIALQPHSSGVKIQDLMLNQQRYIQDESLFYQSLPQSLMYKHFLKRNIIDKIDDQCSSCGALYTKDYCCSEGSLGDKIICDLDKTPDLSQRSPQNCPKCENPVDGHYCQRCGSLGDKIICDLDKTPDLSQRSPQNCPKCENPVDGHYCQRCGIFRKKFKEDLFTYCIENGILQDSSKPSNDNTNVANALQEPFVVNQDPVTPSLSTEEPDNSLSIEDEHLDTIPETESDEFIKSSVESLVPIPSESEGVPDNLYDVPFHDNSPPLDISKDQFEDFSDSNNESTLTDDDSFSIENIEYVEASPPNSEIFSSEVMEIVIPKVGGIDDDILLTIKDDILRENLLNINLLITNIEALNDNLTPSSNFMTNSSSTSLNSLLEETNTSHNSVPEIETFCFDLEETSSGSTTTHSDISLPEYEAFYDDHVKEISSGSTTTHSDISLPEYEAFYDDHVKEISSGSTTTHSDSSIYDSFIFDLSINPFSPADRSDFYEFADELAHIISPPEYDCFCFKNEPNSGDFTMDVVEDIFPTREPRVHDVFPPIHPFN</sequence>
<protein>
    <submittedName>
        <fullName evidence="3">Ribonuclease H-like domain-containing protein</fullName>
    </submittedName>
</protein>
<evidence type="ECO:0000256" key="1">
    <source>
        <dbReference type="SAM" id="MobiDB-lite"/>
    </source>
</evidence>
<proteinExistence type="predicted"/>
<feature type="region of interest" description="Disordered" evidence="1">
    <location>
        <begin position="485"/>
        <end position="511"/>
    </location>
</feature>
<feature type="region of interest" description="Disordered" evidence="1">
    <location>
        <begin position="433"/>
        <end position="454"/>
    </location>
</feature>
<feature type="compositionally biased region" description="Polar residues" evidence="1">
    <location>
        <begin position="441"/>
        <end position="454"/>
    </location>
</feature>
<dbReference type="PANTHER" id="PTHR11439">
    <property type="entry name" value="GAG-POL-RELATED RETROTRANSPOSON"/>
    <property type="match status" value="1"/>
</dbReference>
<comment type="caution">
    <text evidence="3">The sequence shown here is derived from an EMBL/GenBank/DDBJ whole genome shotgun (WGS) entry which is preliminary data.</text>
</comment>
<gene>
    <name evidence="3" type="ORF">Tci_328902</name>
</gene>
<dbReference type="Pfam" id="PF07727">
    <property type="entry name" value="RVT_2"/>
    <property type="match status" value="1"/>
</dbReference>
<dbReference type="PANTHER" id="PTHR11439:SF483">
    <property type="entry name" value="PEPTIDE SYNTHASE GLIP-LIKE, PUTATIVE (AFU_ORTHOLOGUE AFUA_3G12920)-RELATED"/>
    <property type="match status" value="1"/>
</dbReference>
<accession>A0A699HBC8</accession>
<organism evidence="3">
    <name type="scientific">Tanacetum cinerariifolium</name>
    <name type="common">Dalmatian daisy</name>
    <name type="synonym">Chrysanthemum cinerariifolium</name>
    <dbReference type="NCBI Taxonomy" id="118510"/>
    <lineage>
        <taxon>Eukaryota</taxon>
        <taxon>Viridiplantae</taxon>
        <taxon>Streptophyta</taxon>
        <taxon>Embryophyta</taxon>
        <taxon>Tracheophyta</taxon>
        <taxon>Spermatophyta</taxon>
        <taxon>Magnoliopsida</taxon>
        <taxon>eudicotyledons</taxon>
        <taxon>Gunneridae</taxon>
        <taxon>Pentapetalae</taxon>
        <taxon>asterids</taxon>
        <taxon>campanulids</taxon>
        <taxon>Asterales</taxon>
        <taxon>Asteraceae</taxon>
        <taxon>Asteroideae</taxon>
        <taxon>Anthemideae</taxon>
        <taxon>Anthemidinae</taxon>
        <taxon>Tanacetum</taxon>
    </lineage>
</organism>
<evidence type="ECO:0000259" key="2">
    <source>
        <dbReference type="Pfam" id="PF07727"/>
    </source>
</evidence>
<reference evidence="3" key="1">
    <citation type="journal article" date="2019" name="Sci. Rep.">
        <title>Draft genome of Tanacetum cinerariifolium, the natural source of mosquito coil.</title>
        <authorList>
            <person name="Yamashiro T."/>
            <person name="Shiraishi A."/>
            <person name="Satake H."/>
            <person name="Nakayama K."/>
        </authorList>
    </citation>
    <scope>NUCLEOTIDE SEQUENCE</scope>
</reference>
<dbReference type="AlphaFoldDB" id="A0A699HBC8"/>
<feature type="non-terminal residue" evidence="3">
    <location>
        <position position="1"/>
    </location>
</feature>
<name>A0A699HBC8_TANCI</name>
<evidence type="ECO:0000313" key="3">
    <source>
        <dbReference type="EMBL" id="GEX56927.1"/>
    </source>
</evidence>
<dbReference type="EMBL" id="BKCJ010116189">
    <property type="protein sequence ID" value="GEX56927.1"/>
    <property type="molecule type" value="Genomic_DNA"/>
</dbReference>